<proteinExistence type="predicted"/>
<accession>A0A318TQC2</accession>
<gene>
    <name evidence="1" type="ORF">BJ095_10640</name>
</gene>
<dbReference type="AlphaFoldDB" id="A0A318TQC2"/>
<dbReference type="EMBL" id="QJTJ01000006">
    <property type="protein sequence ID" value="PYF07026.1"/>
    <property type="molecule type" value="Genomic_DNA"/>
</dbReference>
<evidence type="ECO:0000313" key="2">
    <source>
        <dbReference type="Proteomes" id="UP000247416"/>
    </source>
</evidence>
<dbReference type="Proteomes" id="UP000247416">
    <property type="component" value="Unassembled WGS sequence"/>
</dbReference>
<organism evidence="1 2">
    <name type="scientific">Ureibacillus chungkukjangi</name>
    <dbReference type="NCBI Taxonomy" id="1202712"/>
    <lineage>
        <taxon>Bacteria</taxon>
        <taxon>Bacillati</taxon>
        <taxon>Bacillota</taxon>
        <taxon>Bacilli</taxon>
        <taxon>Bacillales</taxon>
        <taxon>Caryophanaceae</taxon>
        <taxon>Ureibacillus</taxon>
    </lineage>
</organism>
<keyword evidence="2" id="KW-1185">Reference proteome</keyword>
<name>A0A318TQC2_9BACL</name>
<protein>
    <submittedName>
        <fullName evidence="1">Uncharacterized protein</fullName>
    </submittedName>
</protein>
<evidence type="ECO:0000313" key="1">
    <source>
        <dbReference type="EMBL" id="PYF07026.1"/>
    </source>
</evidence>
<sequence length="80" mass="9873">MNAAMSMKHMRCTSTFIRNFYESFTYISELFFKFVRNKKEYAQNFRPISSNRIRTKALNIQLYLFKIKPFLLYKLRNWLI</sequence>
<comment type="caution">
    <text evidence="1">The sequence shown here is derived from an EMBL/GenBank/DDBJ whole genome shotgun (WGS) entry which is preliminary data.</text>
</comment>
<reference evidence="1 2" key="1">
    <citation type="submission" date="2018-06" db="EMBL/GenBank/DDBJ databases">
        <title>Genomic Encyclopedia of Archaeal and Bacterial Type Strains, Phase II (KMG-II): from individual species to whole genera.</title>
        <authorList>
            <person name="Goeker M."/>
        </authorList>
    </citation>
    <scope>NUCLEOTIDE SEQUENCE [LARGE SCALE GENOMIC DNA]</scope>
    <source>
        <strain evidence="1 2">KACC 16626</strain>
    </source>
</reference>